<dbReference type="RefSeq" id="WP_162449651.1">
    <property type="nucleotide sequence ID" value="NZ_WLZY01000002.1"/>
</dbReference>
<dbReference type="InterPro" id="IPR051353">
    <property type="entry name" value="Tobamovirus_resist_UPF0261"/>
</dbReference>
<dbReference type="EMBL" id="WLZY01000002">
    <property type="protein sequence ID" value="NDL56958.1"/>
    <property type="molecule type" value="Genomic_DNA"/>
</dbReference>
<dbReference type="PIRSF" id="PIRSF034452">
    <property type="entry name" value="TIM-br_sig_trnsd"/>
    <property type="match status" value="1"/>
</dbReference>
<keyword evidence="2" id="KW-0670">Pyruvate</keyword>
<dbReference type="AlphaFoldDB" id="A0A7K3M3D1"/>
<protein>
    <submittedName>
        <fullName evidence="2">Phosphoenolpyruvate hydrolase family protein</fullName>
    </submittedName>
</protein>
<gene>
    <name evidence="2" type="ORF">F7O44_07720</name>
</gene>
<keyword evidence="2" id="KW-0378">Hydrolase</keyword>
<keyword evidence="3" id="KW-1185">Reference proteome</keyword>
<evidence type="ECO:0000259" key="1">
    <source>
        <dbReference type="Pfam" id="PF09370"/>
    </source>
</evidence>
<name>A0A7K3M3D1_9ACTN</name>
<dbReference type="InterPro" id="IPR015813">
    <property type="entry name" value="Pyrv/PenolPyrv_kinase-like_dom"/>
</dbReference>
<dbReference type="InterPro" id="IPR009215">
    <property type="entry name" value="TIM-br_IGPS-like"/>
</dbReference>
<dbReference type="Proteomes" id="UP000460435">
    <property type="component" value="Unassembled WGS sequence"/>
</dbReference>
<comment type="caution">
    <text evidence="2">The sequence shown here is derived from an EMBL/GenBank/DDBJ whole genome shotgun (WGS) entry which is preliminary data.</text>
</comment>
<organism evidence="2 3">
    <name type="scientific">Phytoactinopolyspora mesophila</name>
    <dbReference type="NCBI Taxonomy" id="2650750"/>
    <lineage>
        <taxon>Bacteria</taxon>
        <taxon>Bacillati</taxon>
        <taxon>Actinomycetota</taxon>
        <taxon>Actinomycetes</taxon>
        <taxon>Jiangellales</taxon>
        <taxon>Jiangellaceae</taxon>
        <taxon>Phytoactinopolyspora</taxon>
    </lineage>
</organism>
<feature type="domain" description="TIM-barrel" evidence="1">
    <location>
        <begin position="43"/>
        <end position="300"/>
    </location>
</feature>
<proteinExistence type="predicted"/>
<evidence type="ECO:0000313" key="2">
    <source>
        <dbReference type="EMBL" id="NDL56958.1"/>
    </source>
</evidence>
<dbReference type="Pfam" id="PF09370">
    <property type="entry name" value="PEP_hydrolase"/>
    <property type="match status" value="1"/>
</dbReference>
<sequence>MNRDEALARLRAVVAGSGRAGVGGAAGVGGTGSASELSSDASESDGGVIIGAGAGTGLSAKCAEAGGADLIIIYNSGRYRMAGRGSLAGLLPYGDANAIVVDMAREVLPIVRNTPVLAGVCGTDPFRQMDVFLRELKALGFSGVQNFPTVGLIDGVFRANLEETGMSYDLEVEMVRQARELDLLTAPYVFTPEDAEKMAAAGADVLVPHMGLTTSGTIGAKTALTLDESVERVQAMCDAAVNVNPDVLVLCHGGPIAEPDDAAYVLARTTGVVGFFGASSMERLPTEVAMTENMRRFKELRPQR</sequence>
<dbReference type="PANTHER" id="PTHR31862:SF1">
    <property type="entry name" value="UPF0261 DOMAIN PROTEIN (AFU_ORTHOLOGUE AFUA_1G10120)"/>
    <property type="match status" value="1"/>
</dbReference>
<dbReference type="Gene3D" id="3.20.20.70">
    <property type="entry name" value="Aldolase class I"/>
    <property type="match status" value="1"/>
</dbReference>
<dbReference type="PANTHER" id="PTHR31862">
    <property type="entry name" value="UPF0261 DOMAIN PROTEIN (AFU_ORTHOLOGUE AFUA_1G10120)"/>
    <property type="match status" value="1"/>
</dbReference>
<accession>A0A7K3M3D1</accession>
<dbReference type="SUPFAM" id="SSF51621">
    <property type="entry name" value="Phosphoenolpyruvate/pyruvate domain"/>
    <property type="match status" value="1"/>
</dbReference>
<reference evidence="2 3" key="1">
    <citation type="submission" date="2019-11" db="EMBL/GenBank/DDBJ databases">
        <authorList>
            <person name="Li X.-J."/>
            <person name="Feng X.-M."/>
        </authorList>
    </citation>
    <scope>NUCLEOTIDE SEQUENCE [LARGE SCALE GENOMIC DNA]</scope>
    <source>
        <strain evidence="2 3">XMNu-373</strain>
    </source>
</reference>
<dbReference type="InterPro" id="IPR013785">
    <property type="entry name" value="Aldolase_TIM"/>
</dbReference>
<dbReference type="GO" id="GO:0016787">
    <property type="term" value="F:hydrolase activity"/>
    <property type="evidence" value="ECO:0007669"/>
    <property type="project" value="UniProtKB-KW"/>
</dbReference>
<evidence type="ECO:0000313" key="3">
    <source>
        <dbReference type="Proteomes" id="UP000460435"/>
    </source>
</evidence>